<dbReference type="NCBIfam" id="TIGR02976">
    <property type="entry name" value="phageshock_pspB"/>
    <property type="match status" value="1"/>
</dbReference>
<organism evidence="3 4">
    <name type="scientific">Aliidiomarina soli</name>
    <dbReference type="NCBI Taxonomy" id="1928574"/>
    <lineage>
        <taxon>Bacteria</taxon>
        <taxon>Pseudomonadati</taxon>
        <taxon>Pseudomonadota</taxon>
        <taxon>Gammaproteobacteria</taxon>
        <taxon>Alteromonadales</taxon>
        <taxon>Idiomarinaceae</taxon>
        <taxon>Aliidiomarina</taxon>
    </lineage>
</organism>
<dbReference type="GO" id="GO:0006355">
    <property type="term" value="P:regulation of DNA-templated transcription"/>
    <property type="evidence" value="ECO:0007669"/>
    <property type="project" value="InterPro"/>
</dbReference>
<evidence type="ECO:0000256" key="2">
    <source>
        <dbReference type="SAM" id="Phobius"/>
    </source>
</evidence>
<sequence length="83" mass="9445">MEGLVAIMAAPVIIFMIFVAPIWLILHYRSRNKINAGLNDDERQSLQDLARTAERLQDRIQTLESILDAEHPSWRHKHQGGGA</sequence>
<accession>A0A432WLW4</accession>
<comment type="caution">
    <text evidence="3">The sequence shown here is derived from an EMBL/GenBank/DDBJ whole genome shotgun (WGS) entry which is preliminary data.</text>
</comment>
<proteinExistence type="predicted"/>
<dbReference type="InterPro" id="IPR009554">
    <property type="entry name" value="Phageshock_PspB"/>
</dbReference>
<keyword evidence="2" id="KW-1133">Transmembrane helix</keyword>
<dbReference type="RefSeq" id="WP_126788138.1">
    <property type="nucleotide sequence ID" value="NZ_PIPO01000001.1"/>
</dbReference>
<keyword evidence="2" id="KW-0812">Transmembrane</keyword>
<name>A0A432WLW4_9GAMM</name>
<keyword evidence="2" id="KW-0472">Membrane</keyword>
<dbReference type="NCBIfam" id="NF006993">
    <property type="entry name" value="PRK09458.1"/>
    <property type="match status" value="1"/>
</dbReference>
<evidence type="ECO:0000313" key="4">
    <source>
        <dbReference type="Proteomes" id="UP000287823"/>
    </source>
</evidence>
<feature type="coiled-coil region" evidence="1">
    <location>
        <begin position="39"/>
        <end position="66"/>
    </location>
</feature>
<dbReference type="Proteomes" id="UP000287823">
    <property type="component" value="Unassembled WGS sequence"/>
</dbReference>
<evidence type="ECO:0000313" key="3">
    <source>
        <dbReference type="EMBL" id="RUO34765.1"/>
    </source>
</evidence>
<evidence type="ECO:0000256" key="1">
    <source>
        <dbReference type="SAM" id="Coils"/>
    </source>
</evidence>
<feature type="transmembrane region" description="Helical" evidence="2">
    <location>
        <begin position="6"/>
        <end position="26"/>
    </location>
</feature>
<keyword evidence="1" id="KW-0175">Coiled coil</keyword>
<dbReference type="GO" id="GO:0009271">
    <property type="term" value="P:phage shock"/>
    <property type="evidence" value="ECO:0007669"/>
    <property type="project" value="InterPro"/>
</dbReference>
<protein>
    <submittedName>
        <fullName evidence="3">Envelope stress response membrane protein PspB</fullName>
    </submittedName>
</protein>
<dbReference type="EMBL" id="PIPO01000001">
    <property type="protein sequence ID" value="RUO34765.1"/>
    <property type="molecule type" value="Genomic_DNA"/>
</dbReference>
<gene>
    <name evidence="3" type="ORF">CWE14_01855</name>
</gene>
<dbReference type="Pfam" id="PF06667">
    <property type="entry name" value="PspB"/>
    <property type="match status" value="1"/>
</dbReference>
<dbReference type="AlphaFoldDB" id="A0A432WLW4"/>
<keyword evidence="4" id="KW-1185">Reference proteome</keyword>
<reference evidence="3 4" key="1">
    <citation type="journal article" date="2011" name="Front. Microbiol.">
        <title>Genomic signatures of strain selection and enhancement in Bacillus atrophaeus var. globigii, a historical biowarfare simulant.</title>
        <authorList>
            <person name="Gibbons H.S."/>
            <person name="Broomall S.M."/>
            <person name="McNew L.A."/>
            <person name="Daligault H."/>
            <person name="Chapman C."/>
            <person name="Bruce D."/>
            <person name="Karavis M."/>
            <person name="Krepps M."/>
            <person name="McGregor P.A."/>
            <person name="Hong C."/>
            <person name="Park K.H."/>
            <person name="Akmal A."/>
            <person name="Feldman A."/>
            <person name="Lin J.S."/>
            <person name="Chang W.E."/>
            <person name="Higgs B.W."/>
            <person name="Demirev P."/>
            <person name="Lindquist J."/>
            <person name="Liem A."/>
            <person name="Fochler E."/>
            <person name="Read T.D."/>
            <person name="Tapia R."/>
            <person name="Johnson S."/>
            <person name="Bishop-Lilly K.A."/>
            <person name="Detter C."/>
            <person name="Han C."/>
            <person name="Sozhamannan S."/>
            <person name="Rosenzweig C.N."/>
            <person name="Skowronski E.W."/>
        </authorList>
    </citation>
    <scope>NUCLEOTIDE SEQUENCE [LARGE SCALE GENOMIC DNA]</scope>
    <source>
        <strain evidence="3 4">Y4G10-17</strain>
    </source>
</reference>